<keyword evidence="8" id="KW-0479">Metal-binding</keyword>
<dbReference type="GO" id="GO:0061630">
    <property type="term" value="F:ubiquitin protein ligase activity"/>
    <property type="evidence" value="ECO:0007669"/>
    <property type="project" value="UniProtKB-EC"/>
</dbReference>
<keyword evidence="16" id="KW-1185">Reference proteome</keyword>
<evidence type="ECO:0000313" key="16">
    <source>
        <dbReference type="Proteomes" id="UP000594263"/>
    </source>
</evidence>
<keyword evidence="6" id="KW-0597">Phosphoprotein</keyword>
<keyword evidence="7" id="KW-0808">Transferase</keyword>
<dbReference type="CDD" id="cd16615">
    <property type="entry name" value="RING-HC_ZNF598"/>
    <property type="match status" value="1"/>
</dbReference>
<dbReference type="GO" id="GO:0043022">
    <property type="term" value="F:ribosome binding"/>
    <property type="evidence" value="ECO:0007669"/>
    <property type="project" value="TreeGrafter"/>
</dbReference>
<dbReference type="OMA" id="PRCCICK"/>
<evidence type="ECO:0000256" key="3">
    <source>
        <dbReference type="ARBA" id="ARBA00004906"/>
    </source>
</evidence>
<dbReference type="EC" id="2.3.2.27" evidence="4"/>
<evidence type="ECO:0000256" key="8">
    <source>
        <dbReference type="ARBA" id="ARBA00022723"/>
    </source>
</evidence>
<evidence type="ECO:0000256" key="4">
    <source>
        <dbReference type="ARBA" id="ARBA00012483"/>
    </source>
</evidence>
<evidence type="ECO:0000256" key="10">
    <source>
        <dbReference type="ARBA" id="ARBA00022833"/>
    </source>
</evidence>
<dbReference type="PANTHER" id="PTHR22938:SF0">
    <property type="entry name" value="E3 UBIQUITIN-PROTEIN LIGASE ZNF598"/>
    <property type="match status" value="1"/>
</dbReference>
<dbReference type="InterPro" id="IPR041888">
    <property type="entry name" value="RING-HC_ZNF598/HEL2"/>
</dbReference>
<dbReference type="Pfam" id="PF23202">
    <property type="entry name" value="PAH_ZNF598"/>
    <property type="match status" value="1"/>
</dbReference>
<feature type="region of interest" description="Disordered" evidence="13">
    <location>
        <begin position="758"/>
        <end position="827"/>
    </location>
</feature>
<dbReference type="GO" id="GO:0072344">
    <property type="term" value="P:rescue of stalled ribosome"/>
    <property type="evidence" value="ECO:0007669"/>
    <property type="project" value="InterPro"/>
</dbReference>
<evidence type="ECO:0000256" key="12">
    <source>
        <dbReference type="PROSITE-ProRule" id="PRU00175"/>
    </source>
</evidence>
<feature type="region of interest" description="Disordered" evidence="13">
    <location>
        <begin position="481"/>
        <end position="551"/>
    </location>
</feature>
<dbReference type="AlphaFoldDB" id="A0A7N1A7A1"/>
<comment type="similarity">
    <text evidence="11">Belongs to the ZNF598/HEL2 family.</text>
</comment>
<feature type="compositionally biased region" description="Polar residues" evidence="13">
    <location>
        <begin position="502"/>
        <end position="517"/>
    </location>
</feature>
<reference evidence="15" key="1">
    <citation type="submission" date="2021-01" db="UniProtKB">
        <authorList>
            <consortium name="EnsemblPlants"/>
        </authorList>
    </citation>
    <scope>IDENTIFICATION</scope>
</reference>
<organism evidence="15 16">
    <name type="scientific">Kalanchoe fedtschenkoi</name>
    <name type="common">Lavender scallops</name>
    <name type="synonym">South American air plant</name>
    <dbReference type="NCBI Taxonomy" id="63787"/>
    <lineage>
        <taxon>Eukaryota</taxon>
        <taxon>Viridiplantae</taxon>
        <taxon>Streptophyta</taxon>
        <taxon>Embryophyta</taxon>
        <taxon>Tracheophyta</taxon>
        <taxon>Spermatophyta</taxon>
        <taxon>Magnoliopsida</taxon>
        <taxon>eudicotyledons</taxon>
        <taxon>Gunneridae</taxon>
        <taxon>Pentapetalae</taxon>
        <taxon>Saxifragales</taxon>
        <taxon>Crassulaceae</taxon>
        <taxon>Kalanchoe</taxon>
    </lineage>
</organism>
<feature type="region of interest" description="Disordered" evidence="13">
    <location>
        <begin position="670"/>
        <end position="699"/>
    </location>
</feature>
<evidence type="ECO:0000256" key="2">
    <source>
        <dbReference type="ARBA" id="ARBA00004496"/>
    </source>
</evidence>
<dbReference type="InterPro" id="IPR013087">
    <property type="entry name" value="Znf_C2H2_type"/>
</dbReference>
<dbReference type="Pfam" id="PF23230">
    <property type="entry name" value="zf-C2H2_13"/>
    <property type="match status" value="1"/>
</dbReference>
<feature type="domain" description="RING-type" evidence="14">
    <location>
        <begin position="5"/>
        <end position="46"/>
    </location>
</feature>
<protein>
    <recommendedName>
        <fullName evidence="4">RING-type E3 ubiquitin transferase</fullName>
        <ecNumber evidence="4">2.3.2.27</ecNumber>
    </recommendedName>
</protein>
<evidence type="ECO:0000313" key="15">
    <source>
        <dbReference type="EnsemblPlants" id="Kaladp0809s0117.1.v1.1"/>
    </source>
</evidence>
<dbReference type="EnsemblPlants" id="Kaladp0809s0117.1.v1.1">
    <property type="protein sequence ID" value="Kaladp0809s0117.1.v1.1"/>
    <property type="gene ID" value="Kaladp0809s0117.v1.1"/>
</dbReference>
<feature type="compositionally biased region" description="Polar residues" evidence="13">
    <location>
        <begin position="542"/>
        <end position="551"/>
    </location>
</feature>
<keyword evidence="5" id="KW-0963">Cytoplasm</keyword>
<dbReference type="InterPro" id="IPR044288">
    <property type="entry name" value="ZNF598/HEL2"/>
</dbReference>
<dbReference type="GO" id="GO:0016567">
    <property type="term" value="P:protein ubiquitination"/>
    <property type="evidence" value="ECO:0007669"/>
    <property type="project" value="TreeGrafter"/>
</dbReference>
<feature type="compositionally biased region" description="Basic residues" evidence="13">
    <location>
        <begin position="773"/>
        <end position="783"/>
    </location>
</feature>
<dbReference type="GO" id="GO:0005737">
    <property type="term" value="C:cytoplasm"/>
    <property type="evidence" value="ECO:0007669"/>
    <property type="project" value="UniProtKB-SubCell"/>
</dbReference>
<dbReference type="Gramene" id="Kaladp0809s0117.1.v1.1">
    <property type="protein sequence ID" value="Kaladp0809s0117.1.v1.1"/>
    <property type="gene ID" value="Kaladp0809s0117.v1.1"/>
</dbReference>
<evidence type="ECO:0000256" key="11">
    <source>
        <dbReference type="ARBA" id="ARBA00035113"/>
    </source>
</evidence>
<dbReference type="PROSITE" id="PS50089">
    <property type="entry name" value="ZF_RING_2"/>
    <property type="match status" value="1"/>
</dbReference>
<comment type="catalytic activity">
    <reaction evidence="1">
        <text>S-ubiquitinyl-[E2 ubiquitin-conjugating enzyme]-L-cysteine + [acceptor protein]-L-lysine = [E2 ubiquitin-conjugating enzyme]-L-cysteine + N(6)-ubiquitinyl-[acceptor protein]-L-lysine.</text>
        <dbReference type="EC" id="2.3.2.27"/>
    </reaction>
</comment>
<evidence type="ECO:0000256" key="7">
    <source>
        <dbReference type="ARBA" id="ARBA00022679"/>
    </source>
</evidence>
<keyword evidence="9 12" id="KW-0863">Zinc-finger</keyword>
<sequence length="827" mass="91331">MDDSCAVCAETLEWVAYGPCGHKDVCSTCVARLRFICDDRRCCICKTESHLVFVTKALGDYTRSIADFSVFPSELREGRVGSYWYHEDTQAIFDDVDHYNMIKAMCRLSCCVCDKVDERATDGPKRKQKFRNVQQLKGHLFHQHKLSMCSLCLESRKVFICEQKLYTKAQLNQHIKSGDSEVDGRGSESGGFTGHPTCEFCRSPFYGDNELFSHMSTEHYTCHICQRQHPGQYDYFKNYDDLEVHFRREHFLCEDEACLAKKFVVFQFEAEMKRHNTMEHGGRMSRARRNAALQIPTSFRYRSGEQGGQHRGRGRTFRRDSSDNELSAAMQASLDASSSSSSTLHDPSSSIPYGPPLSQGEGNAADVDTVVQPFETLTTDSEKPARYLQAVSQHSSGVRLAESSFPPLPVGPSPVQNNLKNGSGSSMNTMAANLRWKNQLSVPNSAEPPLPSVGCSIHPKPMTGNAPLLASNAAQSKWGISNAASSNGGTSSSQAWPAIGVQPTSNSHSLSSQTWSRKNSKLVSARSPSPSKNPSTSKKITHSISAPSLSDNDSVSQFLSDFPPVSVVSAHKSPVRISEPPLPKIEDVSMANKALVEKMRAALAYDEEKYGAFKEISANYRQGLICTEEYLVYVEDFGLSHLVLDLARLCPDAHKQKELLDIHNANMRRNGTQISSSSTVQVTNGERRRKGKEKRDSLADSVISTVRELQSSYTPSEVEVLSKDGYRASKDKSETIVDKGSDTNGTFSQNQVISAVEAGGGFNQNSKSDGRSKQKKKNSKFIRNRLGEDREDVGLVTSSGNDGKEESSDVVPTRGVWQKGGSKKLFQ</sequence>
<dbReference type="Pfam" id="PF25447">
    <property type="entry name" value="RING_ZNF598"/>
    <property type="match status" value="1"/>
</dbReference>
<proteinExistence type="inferred from homology"/>
<accession>A0A7N1A7A1</accession>
<comment type="pathway">
    <text evidence="3">Protein modification; protein ubiquitination.</text>
</comment>
<dbReference type="GO" id="GO:0008270">
    <property type="term" value="F:zinc ion binding"/>
    <property type="evidence" value="ECO:0007669"/>
    <property type="project" value="UniProtKB-KW"/>
</dbReference>
<feature type="compositionally biased region" description="Low complexity" evidence="13">
    <location>
        <begin position="481"/>
        <end position="493"/>
    </location>
</feature>
<dbReference type="InterPro" id="IPR057634">
    <property type="entry name" value="PAH_ZNF598/HEL2"/>
</dbReference>
<evidence type="ECO:0000256" key="6">
    <source>
        <dbReference type="ARBA" id="ARBA00022553"/>
    </source>
</evidence>
<evidence type="ECO:0000256" key="1">
    <source>
        <dbReference type="ARBA" id="ARBA00000900"/>
    </source>
</evidence>
<dbReference type="Proteomes" id="UP000594263">
    <property type="component" value="Unplaced"/>
</dbReference>
<dbReference type="PANTHER" id="PTHR22938">
    <property type="entry name" value="ZINC FINGER PROTEIN 598"/>
    <property type="match status" value="1"/>
</dbReference>
<keyword evidence="10" id="KW-0862">Zinc</keyword>
<evidence type="ECO:0000256" key="5">
    <source>
        <dbReference type="ARBA" id="ARBA00022490"/>
    </source>
</evidence>
<feature type="compositionally biased region" description="Polar residues" evidence="13">
    <location>
        <begin position="670"/>
        <end position="684"/>
    </location>
</feature>
<evidence type="ECO:0000256" key="13">
    <source>
        <dbReference type="SAM" id="MobiDB-lite"/>
    </source>
</evidence>
<name>A0A7N1A7A1_KALFE</name>
<comment type="subcellular location">
    <subcellularLocation>
        <location evidence="2">Cytoplasm</location>
    </subcellularLocation>
</comment>
<dbReference type="SMART" id="SM00355">
    <property type="entry name" value="ZnF_C2H2"/>
    <property type="match status" value="3"/>
</dbReference>
<dbReference type="InterPro" id="IPR056437">
    <property type="entry name" value="Znf-C2H2_ZNF598/HEL2"/>
</dbReference>
<feature type="compositionally biased region" description="Low complexity" evidence="13">
    <location>
        <begin position="326"/>
        <end position="350"/>
    </location>
</feature>
<dbReference type="InterPro" id="IPR001841">
    <property type="entry name" value="Znf_RING"/>
</dbReference>
<feature type="region of interest" description="Disordered" evidence="13">
    <location>
        <begin position="296"/>
        <end position="363"/>
    </location>
</feature>
<evidence type="ECO:0000256" key="9">
    <source>
        <dbReference type="ARBA" id="ARBA00022771"/>
    </source>
</evidence>
<feature type="compositionally biased region" description="Low complexity" evidence="13">
    <location>
        <begin position="527"/>
        <end position="538"/>
    </location>
</feature>
<evidence type="ECO:0000259" key="14">
    <source>
        <dbReference type="PROSITE" id="PS50089"/>
    </source>
</evidence>